<accession>A0A368C615</accession>
<evidence type="ECO:0000256" key="4">
    <source>
        <dbReference type="ARBA" id="ARBA00022989"/>
    </source>
</evidence>
<feature type="transmembrane region" description="Helical" evidence="6">
    <location>
        <begin position="109"/>
        <end position="128"/>
    </location>
</feature>
<evidence type="ECO:0000256" key="1">
    <source>
        <dbReference type="ARBA" id="ARBA00004651"/>
    </source>
</evidence>
<keyword evidence="3 6" id="KW-0812">Transmembrane</keyword>
<keyword evidence="2" id="KW-1003">Cell membrane</keyword>
<evidence type="ECO:0000256" key="5">
    <source>
        <dbReference type="ARBA" id="ARBA00023136"/>
    </source>
</evidence>
<reference evidence="8 9" key="1">
    <citation type="journal article" date="2018" name="Microbiome">
        <title>Fine metagenomic profile of the Mediterranean stratified and mixed water columns revealed by assembly and recruitment.</title>
        <authorList>
            <person name="Haro-Moreno J.M."/>
            <person name="Lopez-Perez M."/>
            <person name="De La Torre J.R."/>
            <person name="Picazo A."/>
            <person name="Camacho A."/>
            <person name="Rodriguez-Valera F."/>
        </authorList>
    </citation>
    <scope>NUCLEOTIDE SEQUENCE [LARGE SCALE GENOMIC DNA]</scope>
    <source>
        <strain evidence="8">MED-G78</strain>
    </source>
</reference>
<dbReference type="Proteomes" id="UP000252915">
    <property type="component" value="Unassembled WGS sequence"/>
</dbReference>
<keyword evidence="4 6" id="KW-1133">Transmembrane helix</keyword>
<dbReference type="PANTHER" id="PTHR36115:SF10">
    <property type="entry name" value="RDD DOMAIN-CONTAINING PROTEIN"/>
    <property type="match status" value="1"/>
</dbReference>
<feature type="transmembrane region" description="Helical" evidence="6">
    <location>
        <begin position="58"/>
        <end position="77"/>
    </location>
</feature>
<evidence type="ECO:0000256" key="3">
    <source>
        <dbReference type="ARBA" id="ARBA00022692"/>
    </source>
</evidence>
<dbReference type="PANTHER" id="PTHR36115">
    <property type="entry name" value="PROLINE-RICH ANTIGEN HOMOLOG-RELATED"/>
    <property type="match status" value="1"/>
</dbReference>
<dbReference type="InterPro" id="IPR010432">
    <property type="entry name" value="RDD"/>
</dbReference>
<dbReference type="InterPro" id="IPR051791">
    <property type="entry name" value="Pra-immunoreactive"/>
</dbReference>
<keyword evidence="5 6" id="KW-0472">Membrane</keyword>
<evidence type="ECO:0000313" key="8">
    <source>
        <dbReference type="EMBL" id="RCL44845.1"/>
    </source>
</evidence>
<protein>
    <submittedName>
        <fullName evidence="8">RDD family protein</fullName>
    </submittedName>
</protein>
<feature type="domain" description="RDD" evidence="7">
    <location>
        <begin position="11"/>
        <end position="140"/>
    </location>
</feature>
<dbReference type="EMBL" id="QOPI01000008">
    <property type="protein sequence ID" value="RCL44845.1"/>
    <property type="molecule type" value="Genomic_DNA"/>
</dbReference>
<dbReference type="AlphaFoldDB" id="A0A368C615"/>
<comment type="caution">
    <text evidence="8">The sequence shown here is derived from an EMBL/GenBank/DDBJ whole genome shotgun (WGS) entry which is preliminary data.</text>
</comment>
<sequence length="147" mass="17114">MIAQYKNVYPVKRIIASIYDSLLLLSIIFILGYFSVFISNGLNWELPENPSQPLLPGWYAFFLICISSWGFFSFFWIRGKKTLGMAVWKIEIYSIDGSNITLMQTLKRFICNIIIVATLGLPLLQIYFTKEKIAFNDIISRTRLRIR</sequence>
<evidence type="ECO:0000259" key="7">
    <source>
        <dbReference type="Pfam" id="PF06271"/>
    </source>
</evidence>
<evidence type="ECO:0000256" key="2">
    <source>
        <dbReference type="ARBA" id="ARBA00022475"/>
    </source>
</evidence>
<feature type="transmembrane region" description="Helical" evidence="6">
    <location>
        <begin position="21"/>
        <end position="38"/>
    </location>
</feature>
<proteinExistence type="predicted"/>
<evidence type="ECO:0000313" key="9">
    <source>
        <dbReference type="Proteomes" id="UP000252915"/>
    </source>
</evidence>
<comment type="subcellular location">
    <subcellularLocation>
        <location evidence="1">Cell membrane</location>
        <topology evidence="1">Multi-pass membrane protein</topology>
    </subcellularLocation>
</comment>
<dbReference type="Pfam" id="PF06271">
    <property type="entry name" value="RDD"/>
    <property type="match status" value="1"/>
</dbReference>
<gene>
    <name evidence="8" type="ORF">DBW92_02215</name>
</gene>
<organism evidence="8 9">
    <name type="scientific">SAR86 cluster bacterium</name>
    <dbReference type="NCBI Taxonomy" id="2030880"/>
    <lineage>
        <taxon>Bacteria</taxon>
        <taxon>Pseudomonadati</taxon>
        <taxon>Pseudomonadota</taxon>
        <taxon>Gammaproteobacteria</taxon>
        <taxon>SAR86 cluster</taxon>
    </lineage>
</organism>
<dbReference type="GO" id="GO:0005886">
    <property type="term" value="C:plasma membrane"/>
    <property type="evidence" value="ECO:0007669"/>
    <property type="project" value="UniProtKB-SubCell"/>
</dbReference>
<name>A0A368C615_9GAMM</name>
<evidence type="ECO:0000256" key="6">
    <source>
        <dbReference type="SAM" id="Phobius"/>
    </source>
</evidence>